<feature type="transmembrane region" description="Helical" evidence="1">
    <location>
        <begin position="87"/>
        <end position="112"/>
    </location>
</feature>
<name>A0A9X1U6F3_9CORY</name>
<dbReference type="Proteomes" id="UP001139336">
    <property type="component" value="Unassembled WGS sequence"/>
</dbReference>
<feature type="transmembrane region" description="Helical" evidence="1">
    <location>
        <begin position="12"/>
        <end position="34"/>
    </location>
</feature>
<protein>
    <submittedName>
        <fullName evidence="2">Uncharacterized protein</fullName>
    </submittedName>
</protein>
<sequence length="236" mass="26551">MSVNNDEQYGGIIVTLTYAVVWVIPASVSTILALRDSDWGLMFISLMHWSLGPIAVLALWAIFPRILPRNMLKITRISFGISVKTSLLRLPLISLAAVSPLLILGCLSFGHAPDYRERGMILTGIGYCVLLIWRVSRSTYRGDAVINIGTEGILIQTWMCFSCQWEDIEEIIIKRKMLFPSIEITGRIKSISGSGERVVFTTGRLTTILFGYPHSDFMKYINLYAPEKLRCKNCLL</sequence>
<dbReference type="RefSeq" id="WP_236117459.1">
    <property type="nucleotide sequence ID" value="NZ_JAKGSI010000001.1"/>
</dbReference>
<keyword evidence="1" id="KW-1133">Transmembrane helix</keyword>
<keyword evidence="3" id="KW-1185">Reference proteome</keyword>
<evidence type="ECO:0000256" key="1">
    <source>
        <dbReference type="SAM" id="Phobius"/>
    </source>
</evidence>
<gene>
    <name evidence="2" type="ORF">L1O03_00395</name>
</gene>
<dbReference type="AlphaFoldDB" id="A0A9X1U6F3"/>
<organism evidence="2 3">
    <name type="scientific">Corynebacterium uropygiale</name>
    <dbReference type="NCBI Taxonomy" id="1775911"/>
    <lineage>
        <taxon>Bacteria</taxon>
        <taxon>Bacillati</taxon>
        <taxon>Actinomycetota</taxon>
        <taxon>Actinomycetes</taxon>
        <taxon>Mycobacteriales</taxon>
        <taxon>Corynebacteriaceae</taxon>
        <taxon>Corynebacterium</taxon>
    </lineage>
</organism>
<evidence type="ECO:0000313" key="2">
    <source>
        <dbReference type="EMBL" id="MCF4005647.1"/>
    </source>
</evidence>
<accession>A0A9X1U6F3</accession>
<feature type="transmembrane region" description="Helical" evidence="1">
    <location>
        <begin position="118"/>
        <end position="135"/>
    </location>
</feature>
<dbReference type="EMBL" id="JAKGSI010000001">
    <property type="protein sequence ID" value="MCF4005647.1"/>
    <property type="molecule type" value="Genomic_DNA"/>
</dbReference>
<keyword evidence="1" id="KW-0472">Membrane</keyword>
<comment type="caution">
    <text evidence="2">The sequence shown here is derived from an EMBL/GenBank/DDBJ whole genome shotgun (WGS) entry which is preliminary data.</text>
</comment>
<reference evidence="2" key="1">
    <citation type="submission" date="2022-01" db="EMBL/GenBank/DDBJ databases">
        <title>Corynebacterium sp. nov isolated from isolated from the feces of the greater white-fronted geese (Anser albifrons) at Poyang Lake, PR China.</title>
        <authorList>
            <person name="Liu Q."/>
        </authorList>
    </citation>
    <scope>NUCLEOTIDE SEQUENCE</scope>
    <source>
        <strain evidence="2">JCM 32435</strain>
    </source>
</reference>
<proteinExistence type="predicted"/>
<keyword evidence="1" id="KW-0812">Transmembrane</keyword>
<feature type="transmembrane region" description="Helical" evidence="1">
    <location>
        <begin position="46"/>
        <end position="67"/>
    </location>
</feature>
<evidence type="ECO:0000313" key="3">
    <source>
        <dbReference type="Proteomes" id="UP001139336"/>
    </source>
</evidence>